<feature type="region of interest" description="Disordered" evidence="16">
    <location>
        <begin position="83"/>
        <end position="138"/>
    </location>
</feature>
<dbReference type="PROSITE" id="PS51194">
    <property type="entry name" value="HELICASE_CTER"/>
    <property type="match status" value="1"/>
</dbReference>
<feature type="compositionally biased region" description="Low complexity" evidence="16">
    <location>
        <begin position="1104"/>
        <end position="1113"/>
    </location>
</feature>
<evidence type="ECO:0000313" key="20">
    <source>
        <dbReference type="EMBL" id="NDW07304.1"/>
    </source>
</evidence>
<dbReference type="HAMAP" id="MF_00204">
    <property type="entry name" value="UvrB"/>
    <property type="match status" value="1"/>
</dbReference>
<dbReference type="GO" id="GO:0009380">
    <property type="term" value="C:excinuclease repair complex"/>
    <property type="evidence" value="ECO:0007669"/>
    <property type="project" value="InterPro"/>
</dbReference>
<dbReference type="NCBIfam" id="TIGR00631">
    <property type="entry name" value="uvrb"/>
    <property type="match status" value="1"/>
</dbReference>
<evidence type="ECO:0000256" key="8">
    <source>
        <dbReference type="ARBA" id="ARBA00022881"/>
    </source>
</evidence>
<keyword evidence="9 13" id="KW-0234">DNA repair</keyword>
<feature type="region of interest" description="Disordered" evidence="16">
    <location>
        <begin position="1"/>
        <end position="62"/>
    </location>
</feature>
<evidence type="ECO:0000256" key="4">
    <source>
        <dbReference type="ARBA" id="ARBA00022741"/>
    </source>
</evidence>
<feature type="domain" description="UVR" evidence="17">
    <location>
        <begin position="824"/>
        <end position="859"/>
    </location>
</feature>
<evidence type="ECO:0000256" key="7">
    <source>
        <dbReference type="ARBA" id="ARBA00022840"/>
    </source>
</evidence>
<feature type="compositionally biased region" description="Low complexity" evidence="16">
    <location>
        <begin position="949"/>
        <end position="960"/>
    </location>
</feature>
<dbReference type="InterPro" id="IPR024759">
    <property type="entry name" value="UvrB_YAD/RRR_dom"/>
</dbReference>
<proteinExistence type="inferred from homology"/>
<keyword evidence="21" id="KW-1185">Reference proteome</keyword>
<keyword evidence="4 13" id="KW-0547">Nucleotide-binding</keyword>
<evidence type="ECO:0000256" key="12">
    <source>
        <dbReference type="ARBA" id="ARBA00029504"/>
    </source>
</evidence>
<evidence type="ECO:0000259" key="17">
    <source>
        <dbReference type="PROSITE" id="PS50151"/>
    </source>
</evidence>
<keyword evidence="6 13" id="KW-0228">DNA excision</keyword>
<dbReference type="PANTHER" id="PTHR24029:SF0">
    <property type="entry name" value="UVRABC SYSTEM PROTEIN B"/>
    <property type="match status" value="1"/>
</dbReference>
<evidence type="ECO:0000256" key="13">
    <source>
        <dbReference type="HAMAP-Rule" id="MF_00204"/>
    </source>
</evidence>
<dbReference type="Gene3D" id="3.40.50.300">
    <property type="entry name" value="P-loop containing nucleotide triphosphate hydrolases"/>
    <property type="match status" value="3"/>
</dbReference>
<dbReference type="PROSITE" id="PS51192">
    <property type="entry name" value="HELICASE_ATP_BIND_1"/>
    <property type="match status" value="1"/>
</dbReference>
<feature type="domain" description="Helicase ATP-binding" evidence="18">
    <location>
        <begin position="225"/>
        <end position="378"/>
    </location>
</feature>
<feature type="compositionally biased region" description="Basic and acidic residues" evidence="16">
    <location>
        <begin position="931"/>
        <end position="946"/>
    </location>
</feature>
<dbReference type="InterPro" id="IPR041471">
    <property type="entry name" value="UvrB_inter"/>
</dbReference>
<protein>
    <recommendedName>
        <fullName evidence="12 13">UvrABC system protein B</fullName>
        <shortName evidence="13">Protein UvrB</shortName>
    </recommendedName>
    <alternativeName>
        <fullName evidence="13">Excinuclease ABC subunit B</fullName>
    </alternativeName>
</protein>
<keyword evidence="3 13" id="KW-0963">Cytoplasm</keyword>
<comment type="subunit">
    <text evidence="11 13 14">Forms a heterotetramer with UvrA during the search for lesions. Interacts with UvrC in an incision complex.</text>
</comment>
<feature type="domain" description="Helicase C-terminal" evidence="19">
    <location>
        <begin position="630"/>
        <end position="796"/>
    </location>
</feature>
<dbReference type="Pfam" id="PF12344">
    <property type="entry name" value="UvrB"/>
    <property type="match status" value="1"/>
</dbReference>
<dbReference type="GO" id="GO:0005524">
    <property type="term" value="F:ATP binding"/>
    <property type="evidence" value="ECO:0007669"/>
    <property type="project" value="UniProtKB-UniRule"/>
</dbReference>
<evidence type="ECO:0000256" key="3">
    <source>
        <dbReference type="ARBA" id="ARBA00022490"/>
    </source>
</evidence>
<keyword evidence="5 13" id="KW-0227">DNA damage</keyword>
<keyword evidence="7 13" id="KW-0067">ATP-binding</keyword>
<comment type="caution">
    <text evidence="20">The sequence shown here is derived from an EMBL/GenBank/DDBJ whole genome shotgun (WGS) entry which is preliminary data.</text>
</comment>
<comment type="function">
    <text evidence="13">The UvrABC repair system catalyzes the recognition and processing of DNA lesions. A damage recognition complex composed of 2 UvrA and 2 UvrB subunits scans DNA for abnormalities. Upon binding of the UvrA(2)B(2) complex to a putative damaged site, the DNA wraps around one UvrB monomer. DNA wrap is dependent on ATP binding by UvrB and probably causes local melting of the DNA helix, facilitating insertion of UvrB beta-hairpin between the DNA strands. Then UvrB probes one DNA strand for the presence of a lesion. If a lesion is found the UvrA subunits dissociate and the UvrB-DNA preincision complex is formed. This complex is subsequently bound by UvrC and the second UvrB is released. If no lesion is found, the DNA wraps around the other UvrB subunit that will check the other stand for damage.</text>
</comment>
<feature type="compositionally biased region" description="Basic and acidic residues" evidence="16">
    <location>
        <begin position="1135"/>
        <end position="1151"/>
    </location>
</feature>
<comment type="subcellular location">
    <subcellularLocation>
        <location evidence="1 13 14">Cytoplasm</location>
    </subcellularLocation>
</comment>
<dbReference type="AlphaFoldDB" id="A0A6N9T7B8"/>
<dbReference type="GO" id="GO:0005737">
    <property type="term" value="C:cytoplasm"/>
    <property type="evidence" value="ECO:0007669"/>
    <property type="project" value="UniProtKB-SubCell"/>
</dbReference>
<dbReference type="CDD" id="cd17916">
    <property type="entry name" value="DEXHc_UvrB"/>
    <property type="match status" value="1"/>
</dbReference>
<dbReference type="EMBL" id="JAAAMG010000026">
    <property type="protein sequence ID" value="NDW07304.1"/>
    <property type="molecule type" value="Genomic_DNA"/>
</dbReference>
<dbReference type="Pfam" id="PF04851">
    <property type="entry name" value="ResIII"/>
    <property type="match status" value="1"/>
</dbReference>
<feature type="coiled-coil region" evidence="15">
    <location>
        <begin position="456"/>
        <end position="483"/>
    </location>
</feature>
<feature type="compositionally biased region" description="Basic residues" evidence="16">
    <location>
        <begin position="1152"/>
        <end position="1165"/>
    </location>
</feature>
<reference evidence="20 21" key="1">
    <citation type="submission" date="2020-01" db="EMBL/GenBank/DDBJ databases">
        <title>Jiella pacifica sp. nov.</title>
        <authorList>
            <person name="Xue Z."/>
            <person name="Zhu S."/>
            <person name="Chen J."/>
            <person name="Yang J."/>
        </authorList>
    </citation>
    <scope>NUCLEOTIDE SEQUENCE [LARGE SCALE GENOMIC DNA]</scope>
    <source>
        <strain evidence="20 21">40Bstr34</strain>
    </source>
</reference>
<dbReference type="InterPro" id="IPR014001">
    <property type="entry name" value="Helicase_ATP-bd"/>
</dbReference>
<organism evidence="20 21">
    <name type="scientific">Jiella pacifica</name>
    <dbReference type="NCBI Taxonomy" id="2696469"/>
    <lineage>
        <taxon>Bacteria</taxon>
        <taxon>Pseudomonadati</taxon>
        <taxon>Pseudomonadota</taxon>
        <taxon>Alphaproteobacteria</taxon>
        <taxon>Hyphomicrobiales</taxon>
        <taxon>Aurantimonadaceae</taxon>
        <taxon>Jiella</taxon>
    </lineage>
</organism>
<dbReference type="GO" id="GO:0003677">
    <property type="term" value="F:DNA binding"/>
    <property type="evidence" value="ECO:0007669"/>
    <property type="project" value="UniProtKB-UniRule"/>
</dbReference>
<dbReference type="InterPro" id="IPR001650">
    <property type="entry name" value="Helicase_C-like"/>
</dbReference>
<evidence type="ECO:0000256" key="2">
    <source>
        <dbReference type="ARBA" id="ARBA00008533"/>
    </source>
</evidence>
<dbReference type="InterPro" id="IPR006935">
    <property type="entry name" value="Helicase/UvrB_N"/>
</dbReference>
<keyword evidence="10 13" id="KW-0742">SOS response</keyword>
<dbReference type="GO" id="GO:0009381">
    <property type="term" value="F:excinuclease ABC activity"/>
    <property type="evidence" value="ECO:0007669"/>
    <property type="project" value="UniProtKB-UniRule"/>
</dbReference>
<evidence type="ECO:0000256" key="11">
    <source>
        <dbReference type="ARBA" id="ARBA00026033"/>
    </source>
</evidence>
<evidence type="ECO:0000259" key="18">
    <source>
        <dbReference type="PROSITE" id="PS51192"/>
    </source>
</evidence>
<evidence type="ECO:0000256" key="15">
    <source>
        <dbReference type="SAM" id="Coils"/>
    </source>
</evidence>
<evidence type="ECO:0000256" key="10">
    <source>
        <dbReference type="ARBA" id="ARBA00023236"/>
    </source>
</evidence>
<feature type="short sequence motif" description="Beta-hairpin" evidence="13">
    <location>
        <begin position="291"/>
        <end position="314"/>
    </location>
</feature>
<dbReference type="Pfam" id="PF17757">
    <property type="entry name" value="UvrB_inter"/>
    <property type="match status" value="1"/>
</dbReference>
<feature type="compositionally biased region" description="Basic and acidic residues" evidence="16">
    <location>
        <begin position="987"/>
        <end position="1015"/>
    </location>
</feature>
<keyword evidence="8 13" id="KW-0267">Excision nuclease</keyword>
<comment type="domain">
    <text evidence="13">The beta-hairpin motif is involved in DNA binding.</text>
</comment>
<feature type="region of interest" description="Disordered" evidence="16">
    <location>
        <begin position="870"/>
        <end position="1165"/>
    </location>
</feature>
<dbReference type="GO" id="GO:0006289">
    <property type="term" value="P:nucleotide-excision repair"/>
    <property type="evidence" value="ECO:0007669"/>
    <property type="project" value="UniProtKB-UniRule"/>
</dbReference>
<dbReference type="SMART" id="SM00487">
    <property type="entry name" value="DEXDc"/>
    <property type="match status" value="1"/>
</dbReference>
<feature type="compositionally biased region" description="Basic residues" evidence="16">
    <location>
        <begin position="1"/>
        <end position="10"/>
    </location>
</feature>
<evidence type="ECO:0000256" key="1">
    <source>
        <dbReference type="ARBA" id="ARBA00004496"/>
    </source>
</evidence>
<keyword evidence="15" id="KW-0175">Coiled coil</keyword>
<dbReference type="RefSeq" id="WP_163465759.1">
    <property type="nucleotide sequence ID" value="NZ_JAAAMG010000026.1"/>
</dbReference>
<dbReference type="NCBIfam" id="NF003673">
    <property type="entry name" value="PRK05298.1"/>
    <property type="match status" value="1"/>
</dbReference>
<evidence type="ECO:0000256" key="5">
    <source>
        <dbReference type="ARBA" id="ARBA00022763"/>
    </source>
</evidence>
<dbReference type="Gene3D" id="6.10.140.240">
    <property type="match status" value="1"/>
</dbReference>
<dbReference type="PANTHER" id="PTHR24029">
    <property type="entry name" value="UVRABC SYSTEM PROTEIN B"/>
    <property type="match status" value="1"/>
</dbReference>
<dbReference type="PROSITE" id="PS50151">
    <property type="entry name" value="UVR"/>
    <property type="match status" value="1"/>
</dbReference>
<evidence type="ECO:0000256" key="14">
    <source>
        <dbReference type="RuleBase" id="RU003587"/>
    </source>
</evidence>
<accession>A0A6N9T7B8</accession>
<dbReference type="Pfam" id="PF02151">
    <property type="entry name" value="UVR"/>
    <property type="match status" value="1"/>
</dbReference>
<comment type="similarity">
    <text evidence="2 13 14">Belongs to the UvrB family.</text>
</comment>
<dbReference type="SMART" id="SM00490">
    <property type="entry name" value="HELICc"/>
    <property type="match status" value="1"/>
</dbReference>
<dbReference type="Proteomes" id="UP000469011">
    <property type="component" value="Unassembled WGS sequence"/>
</dbReference>
<evidence type="ECO:0000256" key="16">
    <source>
        <dbReference type="SAM" id="MobiDB-lite"/>
    </source>
</evidence>
<feature type="compositionally biased region" description="Basic residues" evidence="16">
    <location>
        <begin position="921"/>
        <end position="930"/>
    </location>
</feature>
<dbReference type="GO" id="GO:0009432">
    <property type="term" value="P:SOS response"/>
    <property type="evidence" value="ECO:0007669"/>
    <property type="project" value="UniProtKB-UniRule"/>
</dbReference>
<dbReference type="GO" id="GO:0016887">
    <property type="term" value="F:ATP hydrolysis activity"/>
    <property type="evidence" value="ECO:0007669"/>
    <property type="project" value="InterPro"/>
</dbReference>
<evidence type="ECO:0000256" key="9">
    <source>
        <dbReference type="ARBA" id="ARBA00023204"/>
    </source>
</evidence>
<feature type="binding site" evidence="13">
    <location>
        <begin position="238"/>
        <end position="245"/>
    </location>
    <ligand>
        <name>ATP</name>
        <dbReference type="ChEBI" id="CHEBI:30616"/>
    </ligand>
</feature>
<dbReference type="SUPFAM" id="SSF52540">
    <property type="entry name" value="P-loop containing nucleoside triphosphate hydrolases"/>
    <property type="match status" value="2"/>
</dbReference>
<dbReference type="InterPro" id="IPR027417">
    <property type="entry name" value="P-loop_NTPase"/>
</dbReference>
<dbReference type="InterPro" id="IPR001943">
    <property type="entry name" value="UVR_dom"/>
</dbReference>
<evidence type="ECO:0000313" key="21">
    <source>
        <dbReference type="Proteomes" id="UP000469011"/>
    </source>
</evidence>
<dbReference type="Gene3D" id="4.10.860.10">
    <property type="entry name" value="UVR domain"/>
    <property type="match status" value="1"/>
</dbReference>
<gene>
    <name evidence="13 20" type="primary">uvrB</name>
    <name evidence="20" type="ORF">GTK09_23065</name>
</gene>
<dbReference type="InterPro" id="IPR004807">
    <property type="entry name" value="UvrB"/>
</dbReference>
<evidence type="ECO:0000259" key="19">
    <source>
        <dbReference type="PROSITE" id="PS51194"/>
    </source>
</evidence>
<dbReference type="Pfam" id="PF00271">
    <property type="entry name" value="Helicase_C"/>
    <property type="match status" value="1"/>
</dbReference>
<sequence>MASRPRKSPRRPASSGSAPDEPAFDPSAPARRGPLQDFSEASTRADDAGERQGFGEAPQAAFEAGEAYAGSISGWADEIARATETRAERAADAGVDPSKAAAAKPKTTRGPKPKAEQKPGKTARGTSMGGTSDPKQRAAAGLNPVAGMDVSLEDAKSLPEGGVTATVEALTKLISEGNPLIKNGEVWLPHRPARPDKSEGGVPFRIASDYTPMGDQPTAIADLVSGISDHDKTQVLLGVTGSGKTFTVANVIERTQRPALILAPNKTLAAQLYGEFKSFFPDNAVEYFVSYYDYYQPEAYVPRSDTFIEKESSINEQIDRMRHAATRALLERDDVIIVASVSCIYGIGSVETYTAMTFQMQVGDRLDQRQLLADLVAQQYKRRDMDFQRGSFRVRGDTIEIFPAHLEDRAWRISLFGDEIEAIQEFDPLTGSKTDDLKSVKIYANSHYVTPRPTLNQAVKQIKEELKHRLVELEKAGRLLEAQRLEQRTRFDIEMIEATGSCAGIENYSRYLTGRQPGHPPPTLFEYLPDNALVFIDESHVTVPQIGAMYRGDFRRKATLAEYGFRLPSCMDNRPLRFEEWDAMRPQTVAVSATPSTWEMEESGGVFAEQVIRPTGLTDPPVEVRPARSQVDDLLGEIRETVDKGYRVLVTVLTKRMAEDLTEYLHEQGIRVRYMHSDIDTLERIEIIRDLRLGAFDVLVGINLLREGLDIPECGLVAILDADKEGFLRSETSLVQTIGRAARNVDGKVILYADHVTGSMERAMAETTRRREKQEAYNAEHGITPASVKAKIADILDSYYEKDHVRIDVGGGAKEGELVGNNLRAHIAHLEKQMRESAADLDFERAARVRDEIKKLNAKELEFGGNVSLDAVTDAGAPTSPLRGGRAAGAGGGSSRSEDTNDPFADAVAMEESVMGPSTGRTKHGKKAKRDRAPIGDERFGPRGEVLKAPGSGAVSAPASLFRKPSLDDMGPGTDTAVPAGRNASTSDDRHSGAPSPDDRHSRAPSRESRDDGRNRPSPHPEVPGTGLEGRGEGSRSYFRKNTLDEMTVGRTEKPTGKAPPKKPAAEQKGSTPTSPLRGGPSAARGGGQHTSHMGETSQDDDPPSGAGAPPRGATRRPPHQGEVGRPNDDSPAPLRRERIGRGSYEDPGDQKRKRRPGKTGRPGR</sequence>
<dbReference type="SUPFAM" id="SSF46600">
    <property type="entry name" value="C-terminal UvrC-binding domain of UvrB"/>
    <property type="match status" value="1"/>
</dbReference>
<dbReference type="CDD" id="cd18790">
    <property type="entry name" value="SF2_C_UvrB"/>
    <property type="match status" value="1"/>
</dbReference>
<dbReference type="InterPro" id="IPR036876">
    <property type="entry name" value="UVR_dom_sf"/>
</dbReference>
<name>A0A6N9T7B8_9HYPH</name>
<evidence type="ECO:0000256" key="6">
    <source>
        <dbReference type="ARBA" id="ARBA00022769"/>
    </source>
</evidence>